<evidence type="ECO:0000313" key="2">
    <source>
        <dbReference type="Proteomes" id="UP000805193"/>
    </source>
</evidence>
<keyword evidence="2" id="KW-1185">Reference proteome</keyword>
<dbReference type="Proteomes" id="UP000805193">
    <property type="component" value="Unassembled WGS sequence"/>
</dbReference>
<organism evidence="1 2">
    <name type="scientific">Ixodes persulcatus</name>
    <name type="common">Taiga tick</name>
    <dbReference type="NCBI Taxonomy" id="34615"/>
    <lineage>
        <taxon>Eukaryota</taxon>
        <taxon>Metazoa</taxon>
        <taxon>Ecdysozoa</taxon>
        <taxon>Arthropoda</taxon>
        <taxon>Chelicerata</taxon>
        <taxon>Arachnida</taxon>
        <taxon>Acari</taxon>
        <taxon>Parasitiformes</taxon>
        <taxon>Ixodida</taxon>
        <taxon>Ixodoidea</taxon>
        <taxon>Ixodidae</taxon>
        <taxon>Ixodinae</taxon>
        <taxon>Ixodes</taxon>
    </lineage>
</organism>
<gene>
    <name evidence="1" type="ORF">HPB47_012195</name>
</gene>
<name>A0AC60NU72_IXOPE</name>
<proteinExistence type="predicted"/>
<accession>A0AC60NU72</accession>
<comment type="caution">
    <text evidence="1">The sequence shown here is derived from an EMBL/GenBank/DDBJ whole genome shotgun (WGS) entry which is preliminary data.</text>
</comment>
<evidence type="ECO:0000313" key="1">
    <source>
        <dbReference type="EMBL" id="KAG0410689.1"/>
    </source>
</evidence>
<reference evidence="1 2" key="1">
    <citation type="journal article" date="2020" name="Cell">
        <title>Large-Scale Comparative Analyses of Tick Genomes Elucidate Their Genetic Diversity and Vector Capacities.</title>
        <authorList>
            <consortium name="Tick Genome and Microbiome Consortium (TIGMIC)"/>
            <person name="Jia N."/>
            <person name="Wang J."/>
            <person name="Shi W."/>
            <person name="Du L."/>
            <person name="Sun Y."/>
            <person name="Zhan W."/>
            <person name="Jiang J.F."/>
            <person name="Wang Q."/>
            <person name="Zhang B."/>
            <person name="Ji P."/>
            <person name="Bell-Sakyi L."/>
            <person name="Cui X.M."/>
            <person name="Yuan T.T."/>
            <person name="Jiang B.G."/>
            <person name="Yang W.F."/>
            <person name="Lam T.T."/>
            <person name="Chang Q.C."/>
            <person name="Ding S.J."/>
            <person name="Wang X.J."/>
            <person name="Zhu J.G."/>
            <person name="Ruan X.D."/>
            <person name="Zhao L."/>
            <person name="Wei J.T."/>
            <person name="Ye R.Z."/>
            <person name="Que T.C."/>
            <person name="Du C.H."/>
            <person name="Zhou Y.H."/>
            <person name="Cheng J.X."/>
            <person name="Dai P.F."/>
            <person name="Guo W.B."/>
            <person name="Han X.H."/>
            <person name="Huang E.J."/>
            <person name="Li L.F."/>
            <person name="Wei W."/>
            <person name="Gao Y.C."/>
            <person name="Liu J.Z."/>
            <person name="Shao H.Z."/>
            <person name="Wang X."/>
            <person name="Wang C.C."/>
            <person name="Yang T.C."/>
            <person name="Huo Q.B."/>
            <person name="Li W."/>
            <person name="Chen H.Y."/>
            <person name="Chen S.E."/>
            <person name="Zhou L.G."/>
            <person name="Ni X.B."/>
            <person name="Tian J.H."/>
            <person name="Sheng Y."/>
            <person name="Liu T."/>
            <person name="Pan Y.S."/>
            <person name="Xia L.Y."/>
            <person name="Li J."/>
            <person name="Zhao F."/>
            <person name="Cao W.C."/>
        </authorList>
    </citation>
    <scope>NUCLEOTIDE SEQUENCE [LARGE SCALE GENOMIC DNA]</scope>
    <source>
        <strain evidence="1">Iper-2018</strain>
    </source>
</reference>
<dbReference type="EMBL" id="JABSTQ010011498">
    <property type="protein sequence ID" value="KAG0410689.1"/>
    <property type="molecule type" value="Genomic_DNA"/>
</dbReference>
<protein>
    <submittedName>
        <fullName evidence="1">Uncharacterized protein</fullName>
    </submittedName>
</protein>
<sequence>MPDPVDHTQSSNGNPTVALPTSGGVLASLLPPPRPLDMSGDLEESWKNWWDEFKLFSTATGLKSQDAEVQAATFLVTIGEDARRVYKTFRFENSGDEMRVEKLVELFERHCKTATNVSYRDFVFGTRNQRDGERFDDWLTDLRTLATQCEFGEMHDRMLRSRIILGMTNKRLQQGVRGGA</sequence>